<evidence type="ECO:0000313" key="7">
    <source>
        <dbReference type="Proteomes" id="UP000189670"/>
    </source>
</evidence>
<comment type="caution">
    <text evidence="6">The sequence shown here is derived from an EMBL/GenBank/DDBJ whole genome shotgun (WGS) entry which is preliminary data.</text>
</comment>
<evidence type="ECO:0000313" key="6">
    <source>
        <dbReference type="EMBL" id="ETR73679.1"/>
    </source>
</evidence>
<keyword evidence="3" id="KW-0547">Nucleotide-binding</keyword>
<dbReference type="PANTHER" id="PTHR42734:SF17">
    <property type="entry name" value="METAL TRANSPORT SYSTEM ATP-BINDING PROTEIN TM_0124-RELATED"/>
    <property type="match status" value="1"/>
</dbReference>
<name>A0A1V1PFJ6_9BACT</name>
<dbReference type="PROSITE" id="PS50893">
    <property type="entry name" value="ABC_TRANSPORTER_2"/>
    <property type="match status" value="1"/>
</dbReference>
<keyword evidence="4 6" id="KW-0067">ATP-binding</keyword>
<evidence type="ECO:0000256" key="2">
    <source>
        <dbReference type="ARBA" id="ARBA00022448"/>
    </source>
</evidence>
<dbReference type="CDD" id="cd03235">
    <property type="entry name" value="ABC_Metallic_Cations"/>
    <property type="match status" value="1"/>
</dbReference>
<dbReference type="InterPro" id="IPR003593">
    <property type="entry name" value="AAA+_ATPase"/>
</dbReference>
<dbReference type="Pfam" id="PF00005">
    <property type="entry name" value="ABC_tran"/>
    <property type="match status" value="1"/>
</dbReference>
<dbReference type="InterPro" id="IPR050153">
    <property type="entry name" value="Metal_Ion_Import_ABC"/>
</dbReference>
<gene>
    <name evidence="6" type="ORF">OMM_00769</name>
</gene>
<sequence length="262" mass="29875">MRVNSKNILIQMEDVSFAYHKHAVLQDVCLNVFEKDYLAIIGPNGGGKTTLLKLILGLLKPDKGSIYVKGQTPQKASHFIGYVPQERFINRQFPISVLDIVLIGSLLPKKHIFSLRNRNKQKAQTILEQLRLSEYAHRNMRSLSGGQRQRVYIARALMTDPDILLLDEPTTGIDSKSQVEFYQLLEHLNNSLTIVMVSHDMTAISRHVKSVACVNRSVYYHDQSEISESTIQCMYPDEMTNECPIELIAHGMPHRVLKNHDH</sequence>
<accession>A0A1V1PFJ6</accession>
<proteinExistence type="inferred from homology"/>
<evidence type="ECO:0000256" key="3">
    <source>
        <dbReference type="ARBA" id="ARBA00022741"/>
    </source>
</evidence>
<dbReference type="PANTHER" id="PTHR42734">
    <property type="entry name" value="METAL TRANSPORT SYSTEM ATP-BINDING PROTEIN TM_0124-RELATED"/>
    <property type="match status" value="1"/>
</dbReference>
<evidence type="ECO:0000259" key="5">
    <source>
        <dbReference type="PROSITE" id="PS50893"/>
    </source>
</evidence>
<protein>
    <submittedName>
        <fullName evidence="6">Zinc transport system ATP-binding protein</fullName>
    </submittedName>
</protein>
<dbReference type="InterPro" id="IPR003439">
    <property type="entry name" value="ABC_transporter-like_ATP-bd"/>
</dbReference>
<evidence type="ECO:0000256" key="1">
    <source>
        <dbReference type="ARBA" id="ARBA00005417"/>
    </source>
</evidence>
<feature type="domain" description="ABC transporter" evidence="5">
    <location>
        <begin position="10"/>
        <end position="247"/>
    </location>
</feature>
<evidence type="ECO:0000256" key="4">
    <source>
        <dbReference type="ARBA" id="ARBA00022840"/>
    </source>
</evidence>
<dbReference type="Proteomes" id="UP000189670">
    <property type="component" value="Unassembled WGS sequence"/>
</dbReference>
<dbReference type="SMART" id="SM00382">
    <property type="entry name" value="AAA"/>
    <property type="match status" value="1"/>
</dbReference>
<dbReference type="AlphaFoldDB" id="A0A1V1PFJ6"/>
<dbReference type="SUPFAM" id="SSF52540">
    <property type="entry name" value="P-loop containing nucleoside triphosphate hydrolases"/>
    <property type="match status" value="1"/>
</dbReference>
<comment type="similarity">
    <text evidence="1">Belongs to the ABC transporter superfamily.</text>
</comment>
<dbReference type="GO" id="GO:0016887">
    <property type="term" value="F:ATP hydrolysis activity"/>
    <property type="evidence" value="ECO:0007669"/>
    <property type="project" value="InterPro"/>
</dbReference>
<dbReference type="InterPro" id="IPR027417">
    <property type="entry name" value="P-loop_NTPase"/>
</dbReference>
<reference evidence="7" key="1">
    <citation type="submission" date="2012-11" db="EMBL/GenBank/DDBJ databases">
        <authorList>
            <person name="Lucero-Rivera Y.E."/>
            <person name="Tovar-Ramirez D."/>
        </authorList>
    </citation>
    <scope>NUCLEOTIDE SEQUENCE [LARGE SCALE GENOMIC DNA]</scope>
    <source>
        <strain evidence="7">Araruama</strain>
    </source>
</reference>
<organism evidence="6 7">
    <name type="scientific">Candidatus Magnetoglobus multicellularis str. Araruama</name>
    <dbReference type="NCBI Taxonomy" id="890399"/>
    <lineage>
        <taxon>Bacteria</taxon>
        <taxon>Pseudomonadati</taxon>
        <taxon>Thermodesulfobacteriota</taxon>
        <taxon>Desulfobacteria</taxon>
        <taxon>Desulfobacterales</taxon>
        <taxon>Desulfobacteraceae</taxon>
        <taxon>Candidatus Magnetoglobus</taxon>
    </lineage>
</organism>
<dbReference type="GO" id="GO:0005524">
    <property type="term" value="F:ATP binding"/>
    <property type="evidence" value="ECO:0007669"/>
    <property type="project" value="UniProtKB-KW"/>
</dbReference>
<dbReference type="EMBL" id="ATBP01000044">
    <property type="protein sequence ID" value="ETR73679.1"/>
    <property type="molecule type" value="Genomic_DNA"/>
</dbReference>
<keyword evidence="2" id="KW-0813">Transport</keyword>
<dbReference type="Gene3D" id="3.40.50.300">
    <property type="entry name" value="P-loop containing nucleotide triphosphate hydrolases"/>
    <property type="match status" value="1"/>
</dbReference>
<dbReference type="FunFam" id="3.40.50.300:FF:000134">
    <property type="entry name" value="Iron-enterobactin ABC transporter ATP-binding protein"/>
    <property type="match status" value="1"/>
</dbReference>